<dbReference type="Proteomes" id="UP000030706">
    <property type="component" value="Unassembled WGS sequence"/>
</dbReference>
<dbReference type="EMBL" id="KL585011">
    <property type="protein sequence ID" value="KEQ78994.1"/>
    <property type="molecule type" value="Genomic_DNA"/>
</dbReference>
<protein>
    <submittedName>
        <fullName evidence="1">Uncharacterized protein</fullName>
    </submittedName>
</protein>
<gene>
    <name evidence="1" type="ORF">M438DRAFT_154904</name>
</gene>
<evidence type="ECO:0000313" key="1">
    <source>
        <dbReference type="EMBL" id="KEQ78994.1"/>
    </source>
</evidence>
<dbReference type="GeneID" id="40741304"/>
<dbReference type="RefSeq" id="XP_029755181.1">
    <property type="nucleotide sequence ID" value="XM_029898998.1"/>
</dbReference>
<dbReference type="AlphaFoldDB" id="A0A074X5E5"/>
<proteinExistence type="predicted"/>
<keyword evidence="2" id="KW-1185">Reference proteome</keyword>
<name>A0A074X5E5_AURPU</name>
<reference evidence="1 2" key="1">
    <citation type="journal article" date="2014" name="BMC Genomics">
        <title>Genome sequencing of four Aureobasidium pullulans varieties: biotechnological potential, stress tolerance, and description of new species.</title>
        <authorList>
            <person name="Gostin Ar C."/>
            <person name="Ohm R.A."/>
            <person name="Kogej T."/>
            <person name="Sonjak S."/>
            <person name="Turk M."/>
            <person name="Zajc J."/>
            <person name="Zalar P."/>
            <person name="Grube M."/>
            <person name="Sun H."/>
            <person name="Han J."/>
            <person name="Sharma A."/>
            <person name="Chiniquy J."/>
            <person name="Ngan C.Y."/>
            <person name="Lipzen A."/>
            <person name="Barry K."/>
            <person name="Grigoriev I.V."/>
            <person name="Gunde-Cimerman N."/>
        </authorList>
    </citation>
    <scope>NUCLEOTIDE SEQUENCE [LARGE SCALE GENOMIC DNA]</scope>
    <source>
        <strain evidence="1 2">EXF-150</strain>
    </source>
</reference>
<dbReference type="HOGENOM" id="CLU_2621624_0_0_1"/>
<accession>A0A074X5E5</accession>
<sequence>MCCWPDHTNSSQDRSWSCLGQHQSNPSIASLSAGQPMLGNSIATLMLVCYTIVGLSEDTCLANITEGFGAHKRRHCGV</sequence>
<organism evidence="1 2">
    <name type="scientific">Aureobasidium pullulans EXF-150</name>
    <dbReference type="NCBI Taxonomy" id="1043002"/>
    <lineage>
        <taxon>Eukaryota</taxon>
        <taxon>Fungi</taxon>
        <taxon>Dikarya</taxon>
        <taxon>Ascomycota</taxon>
        <taxon>Pezizomycotina</taxon>
        <taxon>Dothideomycetes</taxon>
        <taxon>Dothideomycetidae</taxon>
        <taxon>Dothideales</taxon>
        <taxon>Saccotheciaceae</taxon>
        <taxon>Aureobasidium</taxon>
    </lineage>
</organism>
<evidence type="ECO:0000313" key="2">
    <source>
        <dbReference type="Proteomes" id="UP000030706"/>
    </source>
</evidence>